<dbReference type="Gene3D" id="3.90.320.10">
    <property type="match status" value="1"/>
</dbReference>
<evidence type="ECO:0000256" key="3">
    <source>
        <dbReference type="ARBA" id="ARBA00022741"/>
    </source>
</evidence>
<dbReference type="PANTHER" id="PTHR11070">
    <property type="entry name" value="UVRD / RECB / PCRA DNA HELICASE FAMILY MEMBER"/>
    <property type="match status" value="1"/>
</dbReference>
<dbReference type="InterPro" id="IPR038726">
    <property type="entry name" value="PDDEXK_AddAB-type"/>
</dbReference>
<evidence type="ECO:0000256" key="9">
    <source>
        <dbReference type="ARBA" id="ARBA00023125"/>
    </source>
</evidence>
<dbReference type="InterPro" id="IPR014017">
    <property type="entry name" value="DNA_helicase_UvrD-like_C"/>
</dbReference>
<dbReference type="EMBL" id="UARK01000001">
    <property type="protein sequence ID" value="SPW23844.1"/>
    <property type="molecule type" value="Genomic_DNA"/>
</dbReference>
<feature type="region of interest" description="Disordered" evidence="16">
    <location>
        <begin position="1"/>
        <end position="30"/>
    </location>
</feature>
<evidence type="ECO:0000256" key="16">
    <source>
        <dbReference type="SAM" id="MobiDB-lite"/>
    </source>
</evidence>
<keyword evidence="8 15" id="KW-0067">ATP-binding</keyword>
<proteinExistence type="inferred from homology"/>
<dbReference type="GO" id="GO:0003677">
    <property type="term" value="F:DNA binding"/>
    <property type="evidence" value="ECO:0007669"/>
    <property type="project" value="UniProtKB-KW"/>
</dbReference>
<evidence type="ECO:0000259" key="18">
    <source>
        <dbReference type="PROSITE" id="PS51217"/>
    </source>
</evidence>
<dbReference type="GO" id="GO:0004527">
    <property type="term" value="F:exonuclease activity"/>
    <property type="evidence" value="ECO:0007669"/>
    <property type="project" value="UniProtKB-KW"/>
</dbReference>
<evidence type="ECO:0000256" key="13">
    <source>
        <dbReference type="ARBA" id="ARBA00034808"/>
    </source>
</evidence>
<dbReference type="Pfam" id="PF12705">
    <property type="entry name" value="PDDEXK_1"/>
    <property type="match status" value="1"/>
</dbReference>
<evidence type="ECO:0000256" key="10">
    <source>
        <dbReference type="ARBA" id="ARBA00023204"/>
    </source>
</evidence>
<dbReference type="Pfam" id="PF00580">
    <property type="entry name" value="UvrD-helicase"/>
    <property type="match status" value="1"/>
</dbReference>
<evidence type="ECO:0000256" key="12">
    <source>
        <dbReference type="ARBA" id="ARBA00034617"/>
    </source>
</evidence>
<evidence type="ECO:0000256" key="2">
    <source>
        <dbReference type="ARBA" id="ARBA00022722"/>
    </source>
</evidence>
<reference evidence="19 20" key="1">
    <citation type="submission" date="2018-06" db="EMBL/GenBank/DDBJ databases">
        <authorList>
            <consortium name="Pathogen Informatics"/>
            <person name="Doyle S."/>
        </authorList>
    </citation>
    <scope>NUCLEOTIDE SEQUENCE [LARGE SCALE GENOMIC DNA]</scope>
    <source>
        <strain evidence="19 20">NCTC10254</strain>
    </source>
</reference>
<dbReference type="InterPro" id="IPR014016">
    <property type="entry name" value="UvrD-like_ATP-bd"/>
</dbReference>
<keyword evidence="3 15" id="KW-0547">Nucleotide-binding</keyword>
<dbReference type="InterPro" id="IPR011604">
    <property type="entry name" value="PDDEXK-like_dom_sf"/>
</dbReference>
<dbReference type="Proteomes" id="UP000249886">
    <property type="component" value="Unassembled WGS sequence"/>
</dbReference>
<dbReference type="InterPro" id="IPR013986">
    <property type="entry name" value="DExx_box_DNA_helicase_dom_sf"/>
</dbReference>
<protein>
    <recommendedName>
        <fullName evidence="13">DNA 3'-5' helicase</fullName>
        <ecNumber evidence="13">5.6.2.4</ecNumber>
    </recommendedName>
</protein>
<dbReference type="EC" id="5.6.2.4" evidence="13"/>
<dbReference type="PANTHER" id="PTHR11070:SF59">
    <property type="entry name" value="DNA 3'-5' HELICASE"/>
    <property type="match status" value="1"/>
</dbReference>
<dbReference type="PROSITE" id="PS51217">
    <property type="entry name" value="UVRD_HELICASE_CTER"/>
    <property type="match status" value="1"/>
</dbReference>
<dbReference type="GO" id="GO:0043138">
    <property type="term" value="F:3'-5' DNA helicase activity"/>
    <property type="evidence" value="ECO:0007669"/>
    <property type="project" value="UniProtKB-EC"/>
</dbReference>
<feature type="compositionally biased region" description="Polar residues" evidence="16">
    <location>
        <begin position="1"/>
        <end position="19"/>
    </location>
</feature>
<keyword evidence="11" id="KW-0413">Isomerase</keyword>
<keyword evidence="4" id="KW-0227">DNA damage</keyword>
<evidence type="ECO:0000313" key="20">
    <source>
        <dbReference type="Proteomes" id="UP000249886"/>
    </source>
</evidence>
<dbReference type="GO" id="GO:0000725">
    <property type="term" value="P:recombinational repair"/>
    <property type="evidence" value="ECO:0007669"/>
    <property type="project" value="TreeGrafter"/>
</dbReference>
<evidence type="ECO:0000259" key="17">
    <source>
        <dbReference type="PROSITE" id="PS51198"/>
    </source>
</evidence>
<keyword evidence="9" id="KW-0238">DNA-binding</keyword>
<dbReference type="GeneID" id="84573334"/>
<comment type="caution">
    <text evidence="19">The sequence shown here is derived from an EMBL/GenBank/DDBJ whole genome shotgun (WGS) entry which is preliminary data.</text>
</comment>
<feature type="domain" description="UvrD-like helicase C-terminal" evidence="18">
    <location>
        <begin position="316"/>
        <end position="626"/>
    </location>
</feature>
<gene>
    <name evidence="19" type="primary">uvrD_3</name>
    <name evidence="19" type="ORF">NCTC10254_00207</name>
</gene>
<evidence type="ECO:0000256" key="6">
    <source>
        <dbReference type="ARBA" id="ARBA00022806"/>
    </source>
</evidence>
<dbReference type="Gene3D" id="3.40.50.300">
    <property type="entry name" value="P-loop containing nucleotide triphosphate hydrolases"/>
    <property type="match status" value="2"/>
</dbReference>
<evidence type="ECO:0000256" key="8">
    <source>
        <dbReference type="ARBA" id="ARBA00022840"/>
    </source>
</evidence>
<dbReference type="AlphaFoldDB" id="A0A6H9XN25"/>
<dbReference type="InterPro" id="IPR027417">
    <property type="entry name" value="P-loop_NTPase"/>
</dbReference>
<comment type="catalytic activity">
    <reaction evidence="12">
        <text>Couples ATP hydrolysis with the unwinding of duplex DNA by translocating in the 3'-5' direction.</text>
        <dbReference type="EC" id="5.6.2.4"/>
    </reaction>
</comment>
<keyword evidence="10" id="KW-0234">DNA repair</keyword>
<sequence>MTSPDLTDPTHSSTDQAAESQPPIPGKMETPKLTVRLVRRHAENPRRDWDNDLYHAERGTWRLTGPAGSGVTSLLLDTVARRIEAGEDPERILIVAASKQAASRLRRGIVARVATSHYKSAGTMVRSVHSLAFALLRRMRDEKLRLITGAEQDAVIRELLQGHSELTGEGQQEQGPQVPITIWPEECRDGIVMVGFARGLRDFLLRTVERGLGPEDLERLGEEHHRPMWVAAGKFLREYEQVMSLGGTHSLSASELVSMALEHDVPPEISYSTVIVDDAQHLDPKSAELVARFIDQANFAVIAGDPDQSVFRFRGARPQFLQHHPVDHELRLHTSYRVQARPGAPGVHFHRADSTGNMFEFVADRIRRARLIDDVQWRDIAVVVRSVGMITPIRRALLAAGVPVHIDPTDIVLSQQRIVSALILAVRAVHHGLTLAELEELALGPIGGADAVTLRRLLRGLRQVELRRTGAVAAAFQTPTRRSLEVLSELVLEPEPDPGLVAEVEQVLTDREQDILGRIRQVIAAGRQGGSVEEVLWEIWSATNLDKHLSAVSMRGGAAGSQADRDLDAVMALFDAAGDWVERRPNSTIDAFITHIEEQELPTGVRDRRLVVPDAVNIVTAHATSGQEWHTVIICGVQEDSWPSLSETGTLFGQEELVDLIDDGIAPGTTIARVTEQLREERRLFHMATSRATNTLIITAVDDPDAAEPQEPSRFVRDYMQPDSPEDPWEPQERVVGEQQIDVDNPLTYTRLLSAPAIVAELRRVVTNPDETQRARNQAARQLARLAEAGVPGAHPDQWWGIAGPSTTRSLPVSSLSPSRIEAGMACPLRATMSRIFTEEELVFPLLRGRLLHAFAEAVALNVDSDVARLKIMDAYQEILAAPIWLRSHRLDTWRTVLDRTKMWIETHRHIFEQVGVEVEAEVTIAEGMKLRGRIDRLEKTMDGDYHIVDFKSGTNHPSEKTIADHIQLLTYQLILHHGVFDGTKIRTARSTESGMTVDGATLVYPEKDTKNIWSITQAAKTEEQLAEFEDQLPDLLQALRGPELQAQRNPRCATCKLKPICPVFDTGKWTTEPTTNVS</sequence>
<evidence type="ECO:0000256" key="15">
    <source>
        <dbReference type="PROSITE-ProRule" id="PRU00560"/>
    </source>
</evidence>
<evidence type="ECO:0000256" key="4">
    <source>
        <dbReference type="ARBA" id="ARBA00022763"/>
    </source>
</evidence>
<evidence type="ECO:0000256" key="11">
    <source>
        <dbReference type="ARBA" id="ARBA00023235"/>
    </source>
</evidence>
<evidence type="ECO:0000256" key="5">
    <source>
        <dbReference type="ARBA" id="ARBA00022801"/>
    </source>
</evidence>
<evidence type="ECO:0000256" key="1">
    <source>
        <dbReference type="ARBA" id="ARBA00009922"/>
    </source>
</evidence>
<comment type="similarity">
    <text evidence="1">Belongs to the helicase family. UvrD subfamily.</text>
</comment>
<organism evidence="19 20">
    <name type="scientific">Corynebacterium matruchotii</name>
    <dbReference type="NCBI Taxonomy" id="43768"/>
    <lineage>
        <taxon>Bacteria</taxon>
        <taxon>Bacillati</taxon>
        <taxon>Actinomycetota</taxon>
        <taxon>Actinomycetes</taxon>
        <taxon>Mycobacteriales</taxon>
        <taxon>Corynebacteriaceae</taxon>
        <taxon>Corynebacterium</taxon>
    </lineage>
</organism>
<evidence type="ECO:0000256" key="7">
    <source>
        <dbReference type="ARBA" id="ARBA00022839"/>
    </source>
</evidence>
<keyword evidence="2" id="KW-0540">Nuclease</keyword>
<keyword evidence="7" id="KW-0269">Exonuclease</keyword>
<dbReference type="Pfam" id="PF13361">
    <property type="entry name" value="UvrD_C"/>
    <property type="match status" value="1"/>
</dbReference>
<feature type="domain" description="UvrD-like helicase ATP-binding" evidence="17">
    <location>
        <begin position="44"/>
        <end position="339"/>
    </location>
</feature>
<dbReference type="PROSITE" id="PS51198">
    <property type="entry name" value="UVRD_HELICASE_ATP_BIND"/>
    <property type="match status" value="1"/>
</dbReference>
<dbReference type="GO" id="GO:0033202">
    <property type="term" value="C:DNA helicase complex"/>
    <property type="evidence" value="ECO:0007669"/>
    <property type="project" value="TreeGrafter"/>
</dbReference>
<dbReference type="GO" id="GO:0005524">
    <property type="term" value="F:ATP binding"/>
    <property type="evidence" value="ECO:0007669"/>
    <property type="project" value="UniProtKB-UniRule"/>
</dbReference>
<comment type="catalytic activity">
    <reaction evidence="14">
        <text>ATP + H2O = ADP + phosphate + H(+)</text>
        <dbReference type="Rhea" id="RHEA:13065"/>
        <dbReference type="ChEBI" id="CHEBI:15377"/>
        <dbReference type="ChEBI" id="CHEBI:15378"/>
        <dbReference type="ChEBI" id="CHEBI:30616"/>
        <dbReference type="ChEBI" id="CHEBI:43474"/>
        <dbReference type="ChEBI" id="CHEBI:456216"/>
        <dbReference type="EC" id="5.6.2.4"/>
    </reaction>
</comment>
<keyword evidence="5 15" id="KW-0378">Hydrolase</keyword>
<dbReference type="InterPro" id="IPR000212">
    <property type="entry name" value="DNA_helicase_UvrD/REP"/>
</dbReference>
<dbReference type="GO" id="GO:0005829">
    <property type="term" value="C:cytosol"/>
    <property type="evidence" value="ECO:0007669"/>
    <property type="project" value="TreeGrafter"/>
</dbReference>
<dbReference type="SUPFAM" id="SSF52540">
    <property type="entry name" value="P-loop containing nucleoside triphosphate hydrolases"/>
    <property type="match status" value="1"/>
</dbReference>
<evidence type="ECO:0000313" key="19">
    <source>
        <dbReference type="EMBL" id="SPW23844.1"/>
    </source>
</evidence>
<evidence type="ECO:0000256" key="14">
    <source>
        <dbReference type="ARBA" id="ARBA00048988"/>
    </source>
</evidence>
<keyword evidence="6 15" id="KW-0347">Helicase</keyword>
<accession>A0A6H9XN25</accession>
<dbReference type="RefSeq" id="WP_005524316.1">
    <property type="nucleotide sequence ID" value="NZ_CP050134.2"/>
</dbReference>
<name>A0A6H9XN25_9CORY</name>
<dbReference type="Gene3D" id="1.10.10.160">
    <property type="match status" value="1"/>
</dbReference>
<feature type="binding site" evidence="15">
    <location>
        <begin position="65"/>
        <end position="72"/>
    </location>
    <ligand>
        <name>ATP</name>
        <dbReference type="ChEBI" id="CHEBI:30616"/>
    </ligand>
</feature>